<keyword evidence="5" id="KW-1185">Reference proteome</keyword>
<keyword evidence="1" id="KW-1133">Transmembrane helix</keyword>
<evidence type="ECO:0000256" key="1">
    <source>
        <dbReference type="SAM" id="Phobius"/>
    </source>
</evidence>
<accession>A0A1Z2XPV0</accession>
<evidence type="ECO:0000259" key="2">
    <source>
        <dbReference type="Pfam" id="PF04892"/>
    </source>
</evidence>
<reference evidence="5" key="2">
    <citation type="submission" date="2017-05" db="EMBL/GenBank/DDBJ databases">
        <title>Improved OligoMM genomes.</title>
        <authorList>
            <person name="Garzetti D."/>
        </authorList>
    </citation>
    <scope>NUCLEOTIDE SEQUENCE [LARGE SCALE GENOMIC DNA]</scope>
    <source>
        <strain evidence="5">KB18</strain>
    </source>
</reference>
<reference evidence="4 6" key="3">
    <citation type="submission" date="2020-11" db="EMBL/GenBank/DDBJ databases">
        <title>Closed and high quality bacterial genomes of the OMM12 community.</title>
        <authorList>
            <person name="Marbouty M."/>
            <person name="Lamy-Besnier Q."/>
            <person name="Debarbieux L."/>
            <person name="Koszul R."/>
        </authorList>
    </citation>
    <scope>NUCLEOTIDE SEQUENCE [LARGE SCALE GENOMIC DNA]</scope>
    <source>
        <strain evidence="4 6">KB18</strain>
    </source>
</reference>
<name>A0A1Z2XPV0_9FIRM</name>
<keyword evidence="1" id="KW-0472">Membrane</keyword>
<evidence type="ECO:0000313" key="4">
    <source>
        <dbReference type="EMBL" id="QQR29762.1"/>
    </source>
</evidence>
<evidence type="ECO:0000313" key="3">
    <source>
        <dbReference type="EMBL" id="ASB40478.1"/>
    </source>
</evidence>
<evidence type="ECO:0000313" key="5">
    <source>
        <dbReference type="Proteomes" id="UP000196710"/>
    </source>
</evidence>
<feature type="transmembrane region" description="Helical" evidence="1">
    <location>
        <begin position="36"/>
        <end position="60"/>
    </location>
</feature>
<reference evidence="3" key="1">
    <citation type="journal article" date="2017" name="Genome Announc.">
        <title>High-Quality Whole-Genome Sequences of the Oligo-Mouse-Microbiota Bacterial Community.</title>
        <authorList>
            <person name="Garzetti D."/>
            <person name="Brugiroux S."/>
            <person name="Bunk B."/>
            <person name="Pukall R."/>
            <person name="McCoy K.D."/>
            <person name="Macpherson A.J."/>
            <person name="Stecher B."/>
        </authorList>
    </citation>
    <scope>NUCLEOTIDE SEQUENCE</scope>
    <source>
        <strain evidence="3">KB18</strain>
    </source>
</reference>
<dbReference type="EMBL" id="CP021422">
    <property type="protein sequence ID" value="ASB40478.1"/>
    <property type="molecule type" value="Genomic_DNA"/>
</dbReference>
<gene>
    <name evidence="3" type="ORF">ADH66_07285</name>
    <name evidence="4" type="ORF">I5Q82_17340</name>
</gene>
<dbReference type="Proteomes" id="UP000596035">
    <property type="component" value="Chromosome"/>
</dbReference>
<feature type="transmembrane region" description="Helical" evidence="1">
    <location>
        <begin position="107"/>
        <end position="126"/>
    </location>
</feature>
<feature type="transmembrane region" description="Helical" evidence="1">
    <location>
        <begin position="81"/>
        <end position="101"/>
    </location>
</feature>
<protein>
    <submittedName>
        <fullName evidence="4">VanZ family protein</fullName>
    </submittedName>
</protein>
<dbReference type="AlphaFoldDB" id="A0A1Z2XPV0"/>
<keyword evidence="1" id="KW-0812">Transmembrane</keyword>
<organism evidence="4 6">
    <name type="scientific">Acutalibacter muris</name>
    <dbReference type="NCBI Taxonomy" id="1796620"/>
    <lineage>
        <taxon>Bacteria</taxon>
        <taxon>Bacillati</taxon>
        <taxon>Bacillota</taxon>
        <taxon>Clostridia</taxon>
        <taxon>Eubacteriales</taxon>
        <taxon>Acutalibacteraceae</taxon>
        <taxon>Acutalibacter</taxon>
    </lineage>
</organism>
<feature type="transmembrane region" description="Helical" evidence="1">
    <location>
        <begin position="138"/>
        <end position="158"/>
    </location>
</feature>
<dbReference type="InterPro" id="IPR006976">
    <property type="entry name" value="VanZ-like"/>
</dbReference>
<evidence type="ECO:0000313" key="6">
    <source>
        <dbReference type="Proteomes" id="UP000596035"/>
    </source>
</evidence>
<dbReference type="InterPro" id="IPR053150">
    <property type="entry name" value="Teicoplanin_resist-assoc"/>
</dbReference>
<dbReference type="EMBL" id="CP065321">
    <property type="protein sequence ID" value="QQR29762.1"/>
    <property type="molecule type" value="Genomic_DNA"/>
</dbReference>
<feature type="domain" description="VanZ-like" evidence="2">
    <location>
        <begin position="37"/>
        <end position="158"/>
    </location>
</feature>
<dbReference type="KEGG" id="amur:ADH66_07285"/>
<dbReference type="Pfam" id="PF04892">
    <property type="entry name" value="VanZ"/>
    <property type="match status" value="1"/>
</dbReference>
<dbReference type="PANTHER" id="PTHR36834:SF1">
    <property type="entry name" value="INTEGRAL MEMBRANE PROTEIN"/>
    <property type="match status" value="1"/>
</dbReference>
<dbReference type="RefSeq" id="WP_066533959.1">
    <property type="nucleotide sequence ID" value="NZ_CP021422.1"/>
</dbReference>
<proteinExistence type="predicted"/>
<dbReference type="Proteomes" id="UP000196710">
    <property type="component" value="Chromosome"/>
</dbReference>
<dbReference type="PANTHER" id="PTHR36834">
    <property type="entry name" value="MEMBRANE PROTEIN-RELATED"/>
    <property type="match status" value="1"/>
</dbReference>
<sequence length="173" mass="20058">MKYLIDFTALAFLYAFVFLKKWKSRGRDVLLVNTLMYIYLSFVLYFTLMPIIVELPFILNHPYTPMNMVPFIDVMMERGDFVKQVVLNVVMTMPFGFLFPLTRKKSAGFFITAFFCFVMSLGIELLQPLIGGFRSSDVTDLITNVIGGMLGYVLYVLFKPVTIRILDHMKRKT</sequence>